<protein>
    <submittedName>
        <fullName evidence="2">Helix-turn-helix transcriptional regulator</fullName>
    </submittedName>
</protein>
<dbReference type="InterPro" id="IPR001387">
    <property type="entry name" value="Cro/C1-type_HTH"/>
</dbReference>
<dbReference type="Pfam" id="PF01381">
    <property type="entry name" value="HTH_3"/>
    <property type="match status" value="1"/>
</dbReference>
<dbReference type="SUPFAM" id="SSF47413">
    <property type="entry name" value="lambda repressor-like DNA-binding domains"/>
    <property type="match status" value="1"/>
</dbReference>
<evidence type="ECO:0000313" key="3">
    <source>
        <dbReference type="Proteomes" id="UP001151081"/>
    </source>
</evidence>
<dbReference type="GO" id="GO:0003677">
    <property type="term" value="F:DNA binding"/>
    <property type="evidence" value="ECO:0007669"/>
    <property type="project" value="InterPro"/>
</dbReference>
<dbReference type="CDD" id="cd00093">
    <property type="entry name" value="HTH_XRE"/>
    <property type="match status" value="1"/>
</dbReference>
<dbReference type="PROSITE" id="PS50943">
    <property type="entry name" value="HTH_CROC1"/>
    <property type="match status" value="1"/>
</dbReference>
<sequence>MIRNDREYRITKAQAADFEKALAALDADTESKVHPKIRKAQSDAVRSQLTELQVQIADYEALRDGRRGVIELSSLDELPRALIEGRIAAGLTQRDLAERLGVPEQQVQRYEATEYATTSFSRLVDVAKAVGIKIREDVFLSSTEVSERALMRRLDDAGVDRDFVRRVLLGERNEEEDEAAPVLRATSAAQRIFGWTPTEILAGKETLKPSRLAQAAMFKVYSSADQGRTLFLAAFGAYIAKLVLRATPQLQPQTIPRDAAGFRTLMLGRSGKIDLATAVATLWDLGVPVVPLSERGGYHGACWRFDGRNVIVLKQRTTSEARWLHDLLHEARHAASDPEKHEFTWLDDESMPVERRLAPEEKQATKFAGDVQLDGRAEALAKECVAAAGKKAERLKGVVPRIAKAHGVSTGALANYLAWRLAMDRINWWGPAANLQERDGEPWRIVRDFLVQRLDWSQLDRLDRELLMNALQEAPE</sequence>
<evidence type="ECO:0000313" key="2">
    <source>
        <dbReference type="EMBL" id="MDC3985968.1"/>
    </source>
</evidence>
<dbReference type="SMART" id="SM00530">
    <property type="entry name" value="HTH_XRE"/>
    <property type="match status" value="1"/>
</dbReference>
<feature type="domain" description="HTH cro/C1-type" evidence="1">
    <location>
        <begin position="82"/>
        <end position="138"/>
    </location>
</feature>
<gene>
    <name evidence="2" type="ORF">KEG57_36145</name>
</gene>
<reference evidence="2 3" key="1">
    <citation type="submission" date="2021-04" db="EMBL/GenBank/DDBJ databases">
        <title>Genome analysis of Polyangium sp.</title>
        <authorList>
            <person name="Li Y."/>
            <person name="Wang J."/>
        </authorList>
    </citation>
    <scope>NUCLEOTIDE SEQUENCE [LARGE SCALE GENOMIC DNA]</scope>
    <source>
        <strain evidence="2 3">SDU14</strain>
    </source>
</reference>
<comment type="caution">
    <text evidence="2">The sequence shown here is derived from an EMBL/GenBank/DDBJ whole genome shotgun (WGS) entry which is preliminary data.</text>
</comment>
<dbReference type="PANTHER" id="PTHR43236:SF2">
    <property type="entry name" value="BLL0069 PROTEIN"/>
    <property type="match status" value="1"/>
</dbReference>
<dbReference type="Gene3D" id="1.10.260.40">
    <property type="entry name" value="lambda repressor-like DNA-binding domains"/>
    <property type="match status" value="1"/>
</dbReference>
<proteinExistence type="predicted"/>
<dbReference type="InterPro" id="IPR052345">
    <property type="entry name" value="Rad_response_metalloprotease"/>
</dbReference>
<dbReference type="InterPro" id="IPR010982">
    <property type="entry name" value="Lambda_DNA-bd_dom_sf"/>
</dbReference>
<dbReference type="EMBL" id="JAGTJJ010000033">
    <property type="protein sequence ID" value="MDC3985968.1"/>
    <property type="molecule type" value="Genomic_DNA"/>
</dbReference>
<dbReference type="PANTHER" id="PTHR43236">
    <property type="entry name" value="ANTITOXIN HIGA1"/>
    <property type="match status" value="1"/>
</dbReference>
<dbReference type="RefSeq" id="WP_272459335.1">
    <property type="nucleotide sequence ID" value="NZ_JAGTJJ010000033.1"/>
</dbReference>
<accession>A0A9X3XC16</accession>
<evidence type="ECO:0000259" key="1">
    <source>
        <dbReference type="PROSITE" id="PS50943"/>
    </source>
</evidence>
<organism evidence="2 3">
    <name type="scientific">Polyangium jinanense</name>
    <dbReference type="NCBI Taxonomy" id="2829994"/>
    <lineage>
        <taxon>Bacteria</taxon>
        <taxon>Pseudomonadati</taxon>
        <taxon>Myxococcota</taxon>
        <taxon>Polyangia</taxon>
        <taxon>Polyangiales</taxon>
        <taxon>Polyangiaceae</taxon>
        <taxon>Polyangium</taxon>
    </lineage>
</organism>
<dbReference type="AlphaFoldDB" id="A0A9X3XC16"/>
<name>A0A9X3XC16_9BACT</name>
<dbReference type="Proteomes" id="UP001151081">
    <property type="component" value="Unassembled WGS sequence"/>
</dbReference>
<keyword evidence="3" id="KW-1185">Reference proteome</keyword>